<dbReference type="SMART" id="SM00448">
    <property type="entry name" value="REC"/>
    <property type="match status" value="1"/>
</dbReference>
<evidence type="ECO:0000256" key="3">
    <source>
        <dbReference type="ARBA" id="ARBA00023163"/>
    </source>
</evidence>
<dbReference type="Pfam" id="PF00072">
    <property type="entry name" value="Response_reg"/>
    <property type="match status" value="1"/>
</dbReference>
<dbReference type="EMBL" id="JAMXMC010000001">
    <property type="protein sequence ID" value="MCO5975381.1"/>
    <property type="molecule type" value="Genomic_DNA"/>
</dbReference>
<dbReference type="CDD" id="cd06170">
    <property type="entry name" value="LuxR_C_like"/>
    <property type="match status" value="1"/>
</dbReference>
<keyword evidence="1" id="KW-0805">Transcription regulation</keyword>
<feature type="domain" description="HTH luxR-type" evidence="5">
    <location>
        <begin position="153"/>
        <end position="218"/>
    </location>
</feature>
<evidence type="ECO:0000256" key="2">
    <source>
        <dbReference type="ARBA" id="ARBA00023125"/>
    </source>
</evidence>
<keyword evidence="2" id="KW-0238">DNA-binding</keyword>
<dbReference type="InterPro" id="IPR016032">
    <property type="entry name" value="Sig_transdc_resp-reg_C-effctor"/>
</dbReference>
<name>A0ABT1BGU9_9BURK</name>
<organism evidence="7 8">
    <name type="scientific">Ideonella oryzae</name>
    <dbReference type="NCBI Taxonomy" id="2937441"/>
    <lineage>
        <taxon>Bacteria</taxon>
        <taxon>Pseudomonadati</taxon>
        <taxon>Pseudomonadota</taxon>
        <taxon>Betaproteobacteria</taxon>
        <taxon>Burkholderiales</taxon>
        <taxon>Sphaerotilaceae</taxon>
        <taxon>Ideonella</taxon>
    </lineage>
</organism>
<dbReference type="Proteomes" id="UP001204851">
    <property type="component" value="Unassembled WGS sequence"/>
</dbReference>
<evidence type="ECO:0000313" key="7">
    <source>
        <dbReference type="EMBL" id="MCO5975381.1"/>
    </source>
</evidence>
<dbReference type="Gene3D" id="3.40.50.2300">
    <property type="match status" value="1"/>
</dbReference>
<dbReference type="PROSITE" id="PS50110">
    <property type="entry name" value="RESPONSE_REGULATORY"/>
    <property type="match status" value="1"/>
</dbReference>
<reference evidence="7 8" key="1">
    <citation type="submission" date="2022-06" db="EMBL/GenBank/DDBJ databases">
        <title>Ideonella sp. NS12-5 Genome sequencing and assembly.</title>
        <authorList>
            <person name="Jung Y."/>
        </authorList>
    </citation>
    <scope>NUCLEOTIDE SEQUENCE [LARGE SCALE GENOMIC DNA]</scope>
    <source>
        <strain evidence="7 8">NS12-5</strain>
    </source>
</reference>
<sequence length="219" mass="23669">MSPSTGSSPSSAEAETHAPLILIVDDDEAMRSSMAFLFASIGLAAQTYPDAASFLAALPPAEQLRPGALVLDVRMPGMSGLELQRLLAERQFPLPILIVTGHGDVPMAVQALKAGAYDFIEKPFKEQYLLDMVGAAIRVSQDALTRQSRQRSISERLARLGRREREVLEGILVGKLNKVIAYELELSVKTVEAYRASIMLKMEAGSLAELATMVAKAQA</sequence>
<evidence type="ECO:0000259" key="6">
    <source>
        <dbReference type="PROSITE" id="PS50110"/>
    </source>
</evidence>
<dbReference type="InterPro" id="IPR001789">
    <property type="entry name" value="Sig_transdc_resp-reg_receiver"/>
</dbReference>
<evidence type="ECO:0000259" key="5">
    <source>
        <dbReference type="PROSITE" id="PS50043"/>
    </source>
</evidence>
<dbReference type="Gene3D" id="1.10.10.10">
    <property type="entry name" value="Winged helix-like DNA-binding domain superfamily/Winged helix DNA-binding domain"/>
    <property type="match status" value="1"/>
</dbReference>
<gene>
    <name evidence="7" type="ORF">M0L44_01410</name>
</gene>
<evidence type="ECO:0000256" key="1">
    <source>
        <dbReference type="ARBA" id="ARBA00023015"/>
    </source>
</evidence>
<dbReference type="InterPro" id="IPR011006">
    <property type="entry name" value="CheY-like_superfamily"/>
</dbReference>
<evidence type="ECO:0000256" key="4">
    <source>
        <dbReference type="PROSITE-ProRule" id="PRU00169"/>
    </source>
</evidence>
<dbReference type="InterPro" id="IPR000792">
    <property type="entry name" value="Tscrpt_reg_LuxR_C"/>
</dbReference>
<dbReference type="PANTHER" id="PTHR44688">
    <property type="entry name" value="DNA-BINDING TRANSCRIPTIONAL ACTIVATOR DEVR_DOSR"/>
    <property type="match status" value="1"/>
</dbReference>
<dbReference type="Pfam" id="PF00196">
    <property type="entry name" value="GerE"/>
    <property type="match status" value="1"/>
</dbReference>
<comment type="caution">
    <text evidence="7">The sequence shown here is derived from an EMBL/GenBank/DDBJ whole genome shotgun (WGS) entry which is preliminary data.</text>
</comment>
<keyword evidence="3" id="KW-0804">Transcription</keyword>
<dbReference type="PANTHER" id="PTHR44688:SF16">
    <property type="entry name" value="DNA-BINDING TRANSCRIPTIONAL ACTIVATOR DEVR_DOSR"/>
    <property type="match status" value="1"/>
</dbReference>
<dbReference type="RefSeq" id="WP_252767826.1">
    <property type="nucleotide sequence ID" value="NZ_JAMXMC010000001.1"/>
</dbReference>
<dbReference type="SUPFAM" id="SSF46894">
    <property type="entry name" value="C-terminal effector domain of the bipartite response regulators"/>
    <property type="match status" value="1"/>
</dbReference>
<keyword evidence="4" id="KW-0597">Phosphoprotein</keyword>
<keyword evidence="8" id="KW-1185">Reference proteome</keyword>
<feature type="modified residue" description="4-aspartylphosphate" evidence="4">
    <location>
        <position position="72"/>
    </location>
</feature>
<dbReference type="CDD" id="cd17537">
    <property type="entry name" value="REC_FixJ"/>
    <property type="match status" value="1"/>
</dbReference>
<dbReference type="PROSITE" id="PS50043">
    <property type="entry name" value="HTH_LUXR_2"/>
    <property type="match status" value="1"/>
</dbReference>
<dbReference type="PROSITE" id="PS00622">
    <property type="entry name" value="HTH_LUXR_1"/>
    <property type="match status" value="1"/>
</dbReference>
<evidence type="ECO:0000313" key="8">
    <source>
        <dbReference type="Proteomes" id="UP001204851"/>
    </source>
</evidence>
<feature type="domain" description="Response regulatory" evidence="6">
    <location>
        <begin position="20"/>
        <end position="137"/>
    </location>
</feature>
<dbReference type="SUPFAM" id="SSF52172">
    <property type="entry name" value="CheY-like"/>
    <property type="match status" value="1"/>
</dbReference>
<proteinExistence type="predicted"/>
<dbReference type="SMART" id="SM00421">
    <property type="entry name" value="HTH_LUXR"/>
    <property type="match status" value="1"/>
</dbReference>
<accession>A0ABT1BGU9</accession>
<dbReference type="PRINTS" id="PR00038">
    <property type="entry name" value="HTHLUXR"/>
</dbReference>
<protein>
    <submittedName>
        <fullName evidence="7">Response regulator</fullName>
    </submittedName>
</protein>
<dbReference type="InterPro" id="IPR036388">
    <property type="entry name" value="WH-like_DNA-bd_sf"/>
</dbReference>